<organism evidence="8">
    <name type="scientific">Grosmannia clavigera (strain kw1407 / UAMH 11150)</name>
    <name type="common">Blue stain fungus</name>
    <name type="synonym">Graphiocladiella clavigera</name>
    <dbReference type="NCBI Taxonomy" id="655863"/>
    <lineage>
        <taxon>Eukaryota</taxon>
        <taxon>Fungi</taxon>
        <taxon>Dikarya</taxon>
        <taxon>Ascomycota</taxon>
        <taxon>Pezizomycotina</taxon>
        <taxon>Sordariomycetes</taxon>
        <taxon>Sordariomycetidae</taxon>
        <taxon>Ophiostomatales</taxon>
        <taxon>Ophiostomataceae</taxon>
        <taxon>Leptographium</taxon>
    </lineage>
</organism>
<dbReference type="RefSeq" id="XP_014168370.1">
    <property type="nucleotide sequence ID" value="XM_014312895.1"/>
</dbReference>
<feature type="transmembrane region" description="Helical" evidence="6">
    <location>
        <begin position="156"/>
        <end position="178"/>
    </location>
</feature>
<feature type="transmembrane region" description="Helical" evidence="6">
    <location>
        <begin position="130"/>
        <end position="150"/>
    </location>
</feature>
<feature type="transmembrane region" description="Helical" evidence="6">
    <location>
        <begin position="223"/>
        <end position="244"/>
    </location>
</feature>
<dbReference type="Proteomes" id="UP000007796">
    <property type="component" value="Unassembled WGS sequence"/>
</dbReference>
<dbReference type="SMART" id="SM01021">
    <property type="entry name" value="Bac_rhodopsin"/>
    <property type="match status" value="1"/>
</dbReference>
<dbReference type="SUPFAM" id="SSF81321">
    <property type="entry name" value="Family A G protein-coupled receptor-like"/>
    <property type="match status" value="1"/>
</dbReference>
<evidence type="ECO:0000313" key="8">
    <source>
        <dbReference type="Proteomes" id="UP000007796"/>
    </source>
</evidence>
<evidence type="ECO:0000313" key="7">
    <source>
        <dbReference type="EMBL" id="EFW98887.1"/>
    </source>
</evidence>
<dbReference type="OrthoDB" id="536545at2759"/>
<evidence type="ECO:0000256" key="4">
    <source>
        <dbReference type="ARBA" id="ARBA00022989"/>
    </source>
</evidence>
<sequence length="289" mass="32011">MGVIQYRTNDALDINLPAGDQKLSVNGSDWLWAVTAVYLFIFLAVCSLTFVARNGEKIFHYIYSIALLVGAVTYFAQASDLAYSVIKTTDQLGNGLTRQIFFARYINWVVSFPSVILTLGLLSGVSWATIIYNIFLAWFWILSYISSAYTTTTYKWGFFAFGTIAWILLAANTTAHSFKSASRVGVARDYTILTCWTNLLWLLYPIAFGLSDGGNKISETSGFIFFGILDILLIPVLSLCTLFLSRNWDYNKLNIAFTQYGRVPVSSGSFPEKETAVATPAVPQGGVTV</sequence>
<evidence type="ECO:0000256" key="2">
    <source>
        <dbReference type="ARBA" id="ARBA00008130"/>
    </source>
</evidence>
<keyword evidence="5 6" id="KW-0472">Membrane</keyword>
<protein>
    <submittedName>
        <fullName evidence="7">Heat shock protein 30</fullName>
    </submittedName>
</protein>
<dbReference type="EMBL" id="GL630006">
    <property type="protein sequence ID" value="EFW98887.1"/>
    <property type="molecule type" value="Genomic_DNA"/>
</dbReference>
<feature type="transmembrane region" description="Helical" evidence="6">
    <location>
        <begin position="30"/>
        <end position="51"/>
    </location>
</feature>
<keyword evidence="4 6" id="KW-1133">Transmembrane helix</keyword>
<feature type="transmembrane region" description="Helical" evidence="6">
    <location>
        <begin position="105"/>
        <end position="123"/>
    </location>
</feature>
<keyword evidence="7" id="KW-0346">Stress response</keyword>
<dbReference type="AlphaFoldDB" id="F0XTL4"/>
<keyword evidence="3 6" id="KW-0812">Transmembrane</keyword>
<comment type="similarity">
    <text evidence="2">Belongs to the archaeal/bacterial/fungal opsin family.</text>
</comment>
<dbReference type="FunCoup" id="F0XTL4">
    <property type="interactions" value="57"/>
</dbReference>
<dbReference type="InterPro" id="IPR043476">
    <property type="entry name" value="Yro2-like_7TM"/>
</dbReference>
<dbReference type="InterPro" id="IPR001425">
    <property type="entry name" value="Arc/bac/fun_rhodopsins"/>
</dbReference>
<evidence type="ECO:0000256" key="5">
    <source>
        <dbReference type="ARBA" id="ARBA00023136"/>
    </source>
</evidence>
<dbReference type="Pfam" id="PF01036">
    <property type="entry name" value="Bac_rhodopsin"/>
    <property type="match status" value="1"/>
</dbReference>
<comment type="subcellular location">
    <subcellularLocation>
        <location evidence="1">Membrane</location>
        <topology evidence="1">Multi-pass membrane protein</topology>
    </subcellularLocation>
</comment>
<feature type="transmembrane region" description="Helical" evidence="6">
    <location>
        <begin position="190"/>
        <end position="211"/>
    </location>
</feature>
<dbReference type="PANTHER" id="PTHR28286">
    <property type="match status" value="1"/>
</dbReference>
<dbReference type="eggNOG" id="ENOG502QQVQ">
    <property type="taxonomic scope" value="Eukaryota"/>
</dbReference>
<dbReference type="Gene3D" id="1.20.1070.10">
    <property type="entry name" value="Rhodopsin 7-helix transmembrane proteins"/>
    <property type="match status" value="1"/>
</dbReference>
<dbReference type="GO" id="GO:0005886">
    <property type="term" value="C:plasma membrane"/>
    <property type="evidence" value="ECO:0007669"/>
    <property type="project" value="TreeGrafter"/>
</dbReference>
<evidence type="ECO:0000256" key="3">
    <source>
        <dbReference type="ARBA" id="ARBA00022692"/>
    </source>
</evidence>
<dbReference type="GeneID" id="25977983"/>
<dbReference type="InParanoid" id="F0XTL4"/>
<gene>
    <name evidence="7" type="ORF">CMQ_4739</name>
</gene>
<dbReference type="HOGENOM" id="CLU_054785_2_0_1"/>
<reference evidence="7 8" key="1">
    <citation type="journal article" date="2011" name="Proc. Natl. Acad. Sci. U.S.A.">
        <title>Genome and transcriptome analyses of the mountain pine beetle-fungal symbiont Grosmannia clavigera, a lodgepole pine pathogen.</title>
        <authorList>
            <person name="DiGuistini S."/>
            <person name="Wang Y."/>
            <person name="Liao N.Y."/>
            <person name="Taylor G."/>
            <person name="Tanguay P."/>
            <person name="Feau N."/>
            <person name="Henrissat B."/>
            <person name="Chan S.K."/>
            <person name="Hesse-Orce U."/>
            <person name="Alamouti S.M."/>
            <person name="Tsui C.K.M."/>
            <person name="Docking R.T."/>
            <person name="Levasseur A."/>
            <person name="Haridas S."/>
            <person name="Robertson G."/>
            <person name="Birol I."/>
            <person name="Holt R.A."/>
            <person name="Marra M.A."/>
            <person name="Hamelin R.C."/>
            <person name="Hirst M."/>
            <person name="Jones S.J.M."/>
            <person name="Bohlmann J."/>
            <person name="Breuil C."/>
        </authorList>
    </citation>
    <scope>NUCLEOTIDE SEQUENCE [LARGE SCALE GENOMIC DNA]</scope>
    <source>
        <strain evidence="8">kw1407 / UAMH 11150</strain>
    </source>
</reference>
<accession>F0XTL4</accession>
<dbReference type="GO" id="GO:0005783">
    <property type="term" value="C:endoplasmic reticulum"/>
    <property type="evidence" value="ECO:0007669"/>
    <property type="project" value="TreeGrafter"/>
</dbReference>
<name>F0XTL4_GROCL</name>
<dbReference type="CDD" id="cd15239">
    <property type="entry name" value="7tm_YRO2_fungal-like"/>
    <property type="match status" value="1"/>
</dbReference>
<evidence type="ECO:0000256" key="1">
    <source>
        <dbReference type="ARBA" id="ARBA00004141"/>
    </source>
</evidence>
<proteinExistence type="inferred from homology"/>
<dbReference type="STRING" id="655863.F0XTL4"/>
<evidence type="ECO:0000256" key="6">
    <source>
        <dbReference type="SAM" id="Phobius"/>
    </source>
</evidence>
<feature type="transmembrane region" description="Helical" evidence="6">
    <location>
        <begin position="58"/>
        <end position="76"/>
    </location>
</feature>
<dbReference type="PANTHER" id="PTHR28286:SF1">
    <property type="entry name" value="30 KDA HEAT SHOCK PROTEIN-RELATED"/>
    <property type="match status" value="1"/>
</dbReference>
<dbReference type="PRINTS" id="PR00251">
    <property type="entry name" value="BACTRLOPSIN"/>
</dbReference>
<keyword evidence="8" id="KW-1185">Reference proteome</keyword>